<dbReference type="PATRIC" id="fig|39960.10.peg.515"/>
<evidence type="ECO:0000313" key="2">
    <source>
        <dbReference type="EMBL" id="KEO92280.1"/>
    </source>
</evidence>
<dbReference type="AlphaFoldDB" id="A0A074MHH9"/>
<evidence type="ECO:0000256" key="1">
    <source>
        <dbReference type="SAM" id="SignalP"/>
    </source>
</evidence>
<gene>
    <name evidence="2" type="ORF">EH32_00625</name>
</gene>
<accession>A0A074MHH9</accession>
<protein>
    <recommendedName>
        <fullName evidence="4">Alpha/beta hydrolase</fullName>
    </recommendedName>
</protein>
<dbReference type="SUPFAM" id="SSF52096">
    <property type="entry name" value="ClpP/crotonase"/>
    <property type="match status" value="1"/>
</dbReference>
<keyword evidence="1" id="KW-0732">Signal</keyword>
<sequence>MQKLAALLLALIHLALLPGAASAQHHVGQSGGAMSPAGTRTVMVERWVEEWDPALGRWVRVSEPVVRPVSRTSDIVPAVAITRQGLAASRHALPVPRGVPGAASALRYGPFRVIDEHRAALLGATDAATPSQFDAMLRDFPDLAMIELVEAPGTSNDIANLALGRRIRAAGIATHVPAGGSVRSGAVELFLAGQARTIAPGALFAVHSWLDSHGREAEDFAPDAPAHRMYIDYYVEMGLSEQRARAFYAMTNSVPHASALWLRADEMRHWIASEWHHGGPQRTLAQRIAAPAPAFSFVEGAIALPAIDLPEPGALARFPGALAQPGIDYADVTAATLAWGAFGRLEI</sequence>
<reference evidence="2 3" key="1">
    <citation type="submission" date="2014-04" db="EMBL/GenBank/DDBJ databases">
        <title>A comprehensive comparison of genomes of Erythrobacter spp. Strains.</title>
        <authorList>
            <person name="Zheng Q."/>
        </authorList>
    </citation>
    <scope>NUCLEOTIDE SEQUENCE [LARGE SCALE GENOMIC DNA]</scope>
    <source>
        <strain evidence="2 3">DSM 8509</strain>
    </source>
</reference>
<feature type="signal peptide" evidence="1">
    <location>
        <begin position="1"/>
        <end position="23"/>
    </location>
</feature>
<dbReference type="EMBL" id="JMIX01000010">
    <property type="protein sequence ID" value="KEO92280.1"/>
    <property type="molecule type" value="Genomic_DNA"/>
</dbReference>
<dbReference type="Proteomes" id="UP000027866">
    <property type="component" value="Unassembled WGS sequence"/>
</dbReference>
<evidence type="ECO:0008006" key="4">
    <source>
        <dbReference type="Google" id="ProtNLM"/>
    </source>
</evidence>
<keyword evidence="3" id="KW-1185">Reference proteome</keyword>
<comment type="caution">
    <text evidence="2">The sequence shown here is derived from an EMBL/GenBank/DDBJ whole genome shotgun (WGS) entry which is preliminary data.</text>
</comment>
<proteinExistence type="predicted"/>
<dbReference type="KEGG" id="elq:Ga0102493_111432"/>
<dbReference type="InterPro" id="IPR029045">
    <property type="entry name" value="ClpP/crotonase-like_dom_sf"/>
</dbReference>
<organism evidence="2 3">
    <name type="scientific">Erythrobacter litoralis</name>
    <dbReference type="NCBI Taxonomy" id="39960"/>
    <lineage>
        <taxon>Bacteria</taxon>
        <taxon>Pseudomonadati</taxon>
        <taxon>Pseudomonadota</taxon>
        <taxon>Alphaproteobacteria</taxon>
        <taxon>Sphingomonadales</taxon>
        <taxon>Erythrobacteraceae</taxon>
        <taxon>Erythrobacter/Porphyrobacter group</taxon>
        <taxon>Erythrobacter</taxon>
    </lineage>
</organism>
<evidence type="ECO:0000313" key="3">
    <source>
        <dbReference type="Proteomes" id="UP000027866"/>
    </source>
</evidence>
<dbReference type="OrthoDB" id="6198264at2"/>
<dbReference type="RefSeq" id="WP_051698230.1">
    <property type="nucleotide sequence ID" value="NZ_CP017057.1"/>
</dbReference>
<name>A0A074MHH9_9SPHN</name>
<feature type="chain" id="PRO_5001699296" description="Alpha/beta hydrolase" evidence="1">
    <location>
        <begin position="24"/>
        <end position="347"/>
    </location>
</feature>